<reference evidence="2 3" key="1">
    <citation type="journal article" date="2017" name="Front. Genet.">
        <title>Draft sequencing of the heterozygous diploid genome of Satsuma (Citrus unshiu Marc.) using a hybrid assembly approach.</title>
        <authorList>
            <person name="Shimizu T."/>
            <person name="Tanizawa Y."/>
            <person name="Mochizuki T."/>
            <person name="Nagasaki H."/>
            <person name="Yoshioka T."/>
            <person name="Toyoda A."/>
            <person name="Fujiyama A."/>
            <person name="Kaminuma E."/>
            <person name="Nakamura Y."/>
        </authorList>
    </citation>
    <scope>NUCLEOTIDE SEQUENCE [LARGE SCALE GENOMIC DNA]</scope>
    <source>
        <strain evidence="3">cv. Miyagawa wase</strain>
    </source>
</reference>
<dbReference type="EMBL" id="BDQV01000201">
    <property type="protein sequence ID" value="GAY59060.1"/>
    <property type="molecule type" value="Genomic_DNA"/>
</dbReference>
<comment type="caution">
    <text evidence="2">The sequence shown here is derived from an EMBL/GenBank/DDBJ whole genome shotgun (WGS) entry which is preliminary data.</text>
</comment>
<evidence type="ECO:0000313" key="3">
    <source>
        <dbReference type="Proteomes" id="UP000236630"/>
    </source>
</evidence>
<accession>A0A2H5Q341</accession>
<proteinExistence type="predicted"/>
<dbReference type="AlphaFoldDB" id="A0A2H5Q341"/>
<protein>
    <submittedName>
        <fullName evidence="2">Uncharacterized protein</fullName>
    </submittedName>
</protein>
<organism evidence="2 3">
    <name type="scientific">Citrus unshiu</name>
    <name type="common">Satsuma mandarin</name>
    <name type="synonym">Citrus nobilis var. unshiu</name>
    <dbReference type="NCBI Taxonomy" id="55188"/>
    <lineage>
        <taxon>Eukaryota</taxon>
        <taxon>Viridiplantae</taxon>
        <taxon>Streptophyta</taxon>
        <taxon>Embryophyta</taxon>
        <taxon>Tracheophyta</taxon>
        <taxon>Spermatophyta</taxon>
        <taxon>Magnoliopsida</taxon>
        <taxon>eudicotyledons</taxon>
        <taxon>Gunneridae</taxon>
        <taxon>Pentapetalae</taxon>
        <taxon>rosids</taxon>
        <taxon>malvids</taxon>
        <taxon>Sapindales</taxon>
        <taxon>Rutaceae</taxon>
        <taxon>Aurantioideae</taxon>
        <taxon>Citrus</taxon>
    </lineage>
</organism>
<evidence type="ECO:0000313" key="2">
    <source>
        <dbReference type="EMBL" id="GAY59060.1"/>
    </source>
</evidence>
<sequence>MTAKTFQRCVLAASSKLNVHRLMVQDYCVVKSNELPRLAQLRSQYPPKTAGNSISAPCHHLGSGEIGDGIQEDLSEKPPVRRRERVCPTSWPPQKDFSFYLASHETVKADTTYSICTTLHSSYSSRYDPIGKLRRPPNSFCEVFNELTRPHFGSHIKWRWSISGTPITPGPIRRKYVTMTYEQVFKKETRRPTPSKISLPDPNPTHSPLPDRKVGLTKLQFKSDLVTKPLLSSTRVSASAAETKAFPGMLDHRGLAGLD</sequence>
<feature type="region of interest" description="Disordered" evidence="1">
    <location>
        <begin position="187"/>
        <end position="212"/>
    </location>
</feature>
<gene>
    <name evidence="2" type="ORF">CUMW_191700</name>
</gene>
<dbReference type="Proteomes" id="UP000236630">
    <property type="component" value="Unassembled WGS sequence"/>
</dbReference>
<feature type="region of interest" description="Disordered" evidence="1">
    <location>
        <begin position="67"/>
        <end position="87"/>
    </location>
</feature>
<keyword evidence="3" id="KW-1185">Reference proteome</keyword>
<evidence type="ECO:0000256" key="1">
    <source>
        <dbReference type="SAM" id="MobiDB-lite"/>
    </source>
</evidence>
<name>A0A2H5Q341_CITUN</name>